<dbReference type="EMBL" id="JARQZJ010000121">
    <property type="protein sequence ID" value="KAK9888522.1"/>
    <property type="molecule type" value="Genomic_DNA"/>
</dbReference>
<dbReference type="AlphaFoldDB" id="A0AAW1UYP0"/>
<keyword evidence="2" id="KW-1185">Reference proteome</keyword>
<gene>
    <name evidence="1" type="ORF">WA026_000774</name>
</gene>
<comment type="caution">
    <text evidence="1">The sequence shown here is derived from an EMBL/GenBank/DDBJ whole genome shotgun (WGS) entry which is preliminary data.</text>
</comment>
<proteinExistence type="predicted"/>
<dbReference type="Proteomes" id="UP001431783">
    <property type="component" value="Unassembled WGS sequence"/>
</dbReference>
<reference evidence="1 2" key="1">
    <citation type="submission" date="2023-03" db="EMBL/GenBank/DDBJ databases">
        <title>Genome insight into feeding habits of ladybird beetles.</title>
        <authorList>
            <person name="Li H.-S."/>
            <person name="Huang Y.-H."/>
            <person name="Pang H."/>
        </authorList>
    </citation>
    <scope>NUCLEOTIDE SEQUENCE [LARGE SCALE GENOMIC DNA]</scope>
    <source>
        <strain evidence="1">SYSU_2023b</strain>
        <tissue evidence="1">Whole body</tissue>
    </source>
</reference>
<sequence length="216" mass="25252">MNIISRFSRHIHRWKLMENSYLRSKTFNNSKSKHRFKLRDLAPTILFGVTFYNKENNDNDFLKNINLEEDIMTKAFCGPEPELLELMNVLKDCIVQSCSQYRACIKKQIEIIEKSIENSILSDTIDELPEYRSLASELNNELNNYIVLLKTIGEMTYQHLLNSAKEGGSIQHVSLLSETYKNLEVILQHELDENRKCETDLNIANRNMILNSKVDY</sequence>
<accession>A0AAW1UYP0</accession>
<protein>
    <submittedName>
        <fullName evidence="1">Uncharacterized protein</fullName>
    </submittedName>
</protein>
<evidence type="ECO:0000313" key="1">
    <source>
        <dbReference type="EMBL" id="KAK9888522.1"/>
    </source>
</evidence>
<name>A0AAW1UYP0_9CUCU</name>
<organism evidence="1 2">
    <name type="scientific">Henosepilachna vigintioctopunctata</name>
    <dbReference type="NCBI Taxonomy" id="420089"/>
    <lineage>
        <taxon>Eukaryota</taxon>
        <taxon>Metazoa</taxon>
        <taxon>Ecdysozoa</taxon>
        <taxon>Arthropoda</taxon>
        <taxon>Hexapoda</taxon>
        <taxon>Insecta</taxon>
        <taxon>Pterygota</taxon>
        <taxon>Neoptera</taxon>
        <taxon>Endopterygota</taxon>
        <taxon>Coleoptera</taxon>
        <taxon>Polyphaga</taxon>
        <taxon>Cucujiformia</taxon>
        <taxon>Coccinelloidea</taxon>
        <taxon>Coccinellidae</taxon>
        <taxon>Epilachninae</taxon>
        <taxon>Epilachnini</taxon>
        <taxon>Henosepilachna</taxon>
    </lineage>
</organism>
<evidence type="ECO:0000313" key="2">
    <source>
        <dbReference type="Proteomes" id="UP001431783"/>
    </source>
</evidence>